<evidence type="ECO:0000256" key="1">
    <source>
        <dbReference type="SAM" id="MobiDB-lite"/>
    </source>
</evidence>
<name>A0A2S4W7N3_9BASI</name>
<evidence type="ECO:0000313" key="3">
    <source>
        <dbReference type="Proteomes" id="UP000238274"/>
    </source>
</evidence>
<protein>
    <submittedName>
        <fullName evidence="2">Uncharacterized protein</fullName>
    </submittedName>
</protein>
<dbReference type="VEuPathDB" id="FungiDB:PSHT_06286"/>
<feature type="region of interest" description="Disordered" evidence="1">
    <location>
        <begin position="1"/>
        <end position="24"/>
    </location>
</feature>
<organism evidence="2 3">
    <name type="scientific">Puccinia striiformis</name>
    <dbReference type="NCBI Taxonomy" id="27350"/>
    <lineage>
        <taxon>Eukaryota</taxon>
        <taxon>Fungi</taxon>
        <taxon>Dikarya</taxon>
        <taxon>Basidiomycota</taxon>
        <taxon>Pucciniomycotina</taxon>
        <taxon>Pucciniomycetes</taxon>
        <taxon>Pucciniales</taxon>
        <taxon>Pucciniaceae</taxon>
        <taxon>Puccinia</taxon>
    </lineage>
</organism>
<sequence length="215" mass="24312">MAEETTWQHQHPDHHSKTQSTSPKIIPQMPGISLEHTAPNLSTELDCLVVDRPEYRKKIVVNQEEEAGVQNMDLGANLRVDEPMDPPPAYCFQSMEDLKDFTSKWALAHEYRLPTKSSNKNKNITLHCSLNGGTPAGTTPFQSPHPRFAKQTNWMPFCYDWIRFKGCWNSPVDLCHEVPNLKVSDEGQAEVQHLCSLGMNPCVIAQNSQFLKGDL</sequence>
<proteinExistence type="predicted"/>
<comment type="caution">
    <text evidence="2">The sequence shown here is derived from an EMBL/GenBank/DDBJ whole genome shotgun (WGS) entry which is preliminary data.</text>
</comment>
<dbReference type="AlphaFoldDB" id="A0A2S4W7N3"/>
<dbReference type="VEuPathDB" id="FungiDB:PSTT_04883"/>
<reference evidence="2 3" key="1">
    <citation type="submission" date="2017-12" db="EMBL/GenBank/DDBJ databases">
        <title>Gene loss provides genomic basis for host adaptation in cereal stripe rust fungi.</title>
        <authorList>
            <person name="Xia C."/>
        </authorList>
    </citation>
    <scope>NUCLEOTIDE SEQUENCE [LARGE SCALE GENOMIC DNA]</scope>
    <source>
        <strain evidence="2 3">93TX-2</strain>
    </source>
</reference>
<keyword evidence="3" id="KW-1185">Reference proteome</keyword>
<dbReference type="Proteomes" id="UP000238274">
    <property type="component" value="Unassembled WGS sequence"/>
</dbReference>
<reference evidence="3" key="2">
    <citation type="journal article" date="2018" name="BMC Genomics">
        <title>Genomic insights into host adaptation between the wheat stripe rust pathogen (Puccinia striiformis f. sp. tritici) and the barley stripe rust pathogen (Puccinia striiformis f. sp. hordei).</title>
        <authorList>
            <person name="Xia C."/>
            <person name="Wang M."/>
            <person name="Yin C."/>
            <person name="Cornejo O.E."/>
            <person name="Hulbert S.H."/>
            <person name="Chen X."/>
        </authorList>
    </citation>
    <scope>NUCLEOTIDE SEQUENCE [LARGE SCALE GENOMIC DNA]</scope>
    <source>
        <strain evidence="3">93TX-2</strain>
    </source>
</reference>
<gene>
    <name evidence="2" type="ORF">PSHT_06286</name>
</gene>
<evidence type="ECO:0000313" key="2">
    <source>
        <dbReference type="EMBL" id="POW17784.1"/>
    </source>
</evidence>
<dbReference type="EMBL" id="PKSM01000073">
    <property type="protein sequence ID" value="POW17784.1"/>
    <property type="molecule type" value="Genomic_DNA"/>
</dbReference>
<reference evidence="3" key="3">
    <citation type="journal article" date="2018" name="Mol. Plant Microbe Interact.">
        <title>Genome sequence resources for the wheat stripe rust pathogen (Puccinia striiformis f. sp. tritici) and the barley stripe rust pathogen (Puccinia striiformis f. sp. hordei).</title>
        <authorList>
            <person name="Xia C."/>
            <person name="Wang M."/>
            <person name="Yin C."/>
            <person name="Cornejo O.E."/>
            <person name="Hulbert S.H."/>
            <person name="Chen X."/>
        </authorList>
    </citation>
    <scope>NUCLEOTIDE SEQUENCE [LARGE SCALE GENOMIC DNA]</scope>
    <source>
        <strain evidence="3">93TX-2</strain>
    </source>
</reference>
<accession>A0A2S4W7N3</accession>